<organism evidence="2 3">
    <name type="scientific">Streptomyces antimycoticus</name>
    <dbReference type="NCBI Taxonomy" id="68175"/>
    <lineage>
        <taxon>Bacteria</taxon>
        <taxon>Bacillati</taxon>
        <taxon>Actinomycetota</taxon>
        <taxon>Actinomycetes</taxon>
        <taxon>Kitasatosporales</taxon>
        <taxon>Streptomycetaceae</taxon>
        <taxon>Streptomyces</taxon>
        <taxon>Streptomyces violaceusniger group</taxon>
    </lineage>
</organism>
<feature type="region of interest" description="Disordered" evidence="1">
    <location>
        <begin position="684"/>
        <end position="704"/>
    </location>
</feature>
<dbReference type="EMBL" id="BJHV01000001">
    <property type="protein sequence ID" value="GDY46505.1"/>
    <property type="molecule type" value="Genomic_DNA"/>
</dbReference>
<dbReference type="AlphaFoldDB" id="A0A4D4KC09"/>
<evidence type="ECO:0000256" key="1">
    <source>
        <dbReference type="SAM" id="MobiDB-lite"/>
    </source>
</evidence>
<comment type="caution">
    <text evidence="2">The sequence shown here is derived from an EMBL/GenBank/DDBJ whole genome shotgun (WGS) entry which is preliminary data.</text>
</comment>
<gene>
    <name evidence="2" type="ORF">SANT12839_073870</name>
</gene>
<sequence>MPEGLSPEGPATHPLPRRLAAYSARQDIGVLLEPEAEQDTAESLESAVRAVLQDMRLDVEPHLRLLQLAGWVFWLRGGADSQRNPRHERDLTLSLTLLGPLRDAEPESAPEAVRRVLPAPPRPGAPQVRGWGDLVGHLLQEAGPHDRTALLAAAAVLQLGMVMAEAEADRARSTSNLAHVLTLLHEHHAVPDTMTAALGFARRLFEKSSSETPEQAAYLTRLCEVLLVAYETRHTPDALAELIGLNRKALKMLPRNHPNQPDHATNLAGLLHRRYQETGDTGSLREAVALSRSLVVALPPGHPALPRALNNLAFHLERLAEDHSGLIDTATLNEMISLGRTALAPPTGPGPALDLRIALTANLSRWLRLRAQLSQPGEAAAHDTDEALLLARQAYGSSFGHPTGVVLEALATALSDRYARTGDPAALDEAVTLLRTADDAADTPYRQAVRRFILGVTLNNRYLDLGNPADAGEAARLLREVADSSAASVRHRLEGAWAAGKLALALGAPAAAAKDLTLAVRLLPELVGQVWQDPDRARTLAEFAPLPAVAAACLISIGDPEGALELLEQGRGLIHGESAAISADLERLRARSPDLAAALETIPGEWRVAPDADRRQQLTEQRQRLTAEIRRVPGLEEFLHPPRLAELVAACHAGPVVVTIASKDGDGSHALIVTEDGVRSLPLPRLSKDTLGRSTPPSSLDLNSRWTPTAPYASGCSPRTMCGPAWHCSGTPSSARCSTSYGTFLAAARTTRAAGHGCGGVPPASSPTFPCTWQSAPQKAPPSTW</sequence>
<reference evidence="2 3" key="1">
    <citation type="journal article" date="2020" name="Int. J. Syst. Evol. Microbiol.">
        <title>Reclassification of Streptomyces castelarensis and Streptomyces sporoclivatus as later heterotypic synonyms of Streptomyces antimycoticus.</title>
        <authorList>
            <person name="Komaki H."/>
            <person name="Tamura T."/>
        </authorList>
    </citation>
    <scope>NUCLEOTIDE SEQUENCE [LARGE SCALE GENOMIC DNA]</scope>
    <source>
        <strain evidence="2 3">NBRC 12839</strain>
    </source>
</reference>
<keyword evidence="3" id="KW-1185">Reference proteome</keyword>
<name>A0A4D4KC09_9ACTN</name>
<accession>A0A4D4KC09</accession>
<evidence type="ECO:0000313" key="2">
    <source>
        <dbReference type="EMBL" id="GDY46505.1"/>
    </source>
</evidence>
<proteinExistence type="predicted"/>
<protein>
    <recommendedName>
        <fullName evidence="4">CHAT domain-containing protein</fullName>
    </recommendedName>
</protein>
<feature type="compositionally biased region" description="Polar residues" evidence="1">
    <location>
        <begin position="692"/>
        <end position="704"/>
    </location>
</feature>
<evidence type="ECO:0008006" key="4">
    <source>
        <dbReference type="Google" id="ProtNLM"/>
    </source>
</evidence>
<dbReference type="Proteomes" id="UP000299290">
    <property type="component" value="Unassembled WGS sequence"/>
</dbReference>
<evidence type="ECO:0000313" key="3">
    <source>
        <dbReference type="Proteomes" id="UP000299290"/>
    </source>
</evidence>